<evidence type="ECO:0000313" key="4">
    <source>
        <dbReference type="Proteomes" id="UP000186817"/>
    </source>
</evidence>
<evidence type="ECO:0000256" key="1">
    <source>
        <dbReference type="SAM" id="MobiDB-lite"/>
    </source>
</evidence>
<accession>A0A1Q9BR97</accession>
<dbReference type="Pfam" id="PF07727">
    <property type="entry name" value="RVT_2"/>
    <property type="match status" value="1"/>
</dbReference>
<dbReference type="EMBL" id="LSRX01006044">
    <property type="protein sequence ID" value="OLP73211.1"/>
    <property type="molecule type" value="Genomic_DNA"/>
</dbReference>
<evidence type="ECO:0000313" key="3">
    <source>
        <dbReference type="EMBL" id="OLP73211.1"/>
    </source>
</evidence>
<dbReference type="OrthoDB" id="7473114at2759"/>
<dbReference type="Gene3D" id="3.30.70.270">
    <property type="match status" value="1"/>
</dbReference>
<comment type="caution">
    <text evidence="3">The sequence shown here is derived from an EMBL/GenBank/DDBJ whole genome shotgun (WGS) entry which is preliminary data.</text>
</comment>
<dbReference type="InterPro" id="IPR043128">
    <property type="entry name" value="Rev_trsase/Diguanyl_cyclase"/>
</dbReference>
<feature type="domain" description="Reverse transcriptase Ty1/copia-type" evidence="2">
    <location>
        <begin position="189"/>
        <end position="278"/>
    </location>
</feature>
<feature type="non-terminal residue" evidence="3">
    <location>
        <position position="287"/>
    </location>
</feature>
<evidence type="ECO:0000259" key="2">
    <source>
        <dbReference type="Pfam" id="PF07727"/>
    </source>
</evidence>
<sequence length="287" mass="31854">MLIPLTFELSSLKGLCRLLPGRAGEAQRQLPATDGDVRDLPLPNTASRGPPPEWIEENGRTPRCRACHLRGFPADRAWHTQKCRDRYAEFIRNSFDSSRAILDQAPLEDDGYGVGDIGGDFDHDLGLDVPDDLDPLPRVLPEEDLNLEDYEPSEAGVDNELLVEGNCVAAWNFSRHKFCRGAETVAEGMRLKKALYGLRVAAQTWSRHLAKLLKKLCDLEPCETEPCLFAGTVLGNQRVVVLCYVDDLLITGESDEAIYHVVEQLKGAVKLKVTADLDRDGQITFLG</sequence>
<protein>
    <recommendedName>
        <fullName evidence="2">Reverse transcriptase Ty1/copia-type domain-containing protein</fullName>
    </recommendedName>
</protein>
<reference evidence="3 4" key="1">
    <citation type="submission" date="2016-02" db="EMBL/GenBank/DDBJ databases">
        <title>Genome analysis of coral dinoflagellate symbionts highlights evolutionary adaptations to a symbiotic lifestyle.</title>
        <authorList>
            <person name="Aranda M."/>
            <person name="Li Y."/>
            <person name="Liew Y.J."/>
            <person name="Baumgarten S."/>
            <person name="Simakov O."/>
            <person name="Wilson M."/>
            <person name="Piel J."/>
            <person name="Ashoor H."/>
            <person name="Bougouffa S."/>
            <person name="Bajic V.B."/>
            <person name="Ryu T."/>
            <person name="Ravasi T."/>
            <person name="Bayer T."/>
            <person name="Micklem G."/>
            <person name="Kim H."/>
            <person name="Bhak J."/>
            <person name="Lajeunesse T.C."/>
            <person name="Voolstra C.R."/>
        </authorList>
    </citation>
    <scope>NUCLEOTIDE SEQUENCE [LARGE SCALE GENOMIC DNA]</scope>
    <source>
        <strain evidence="3 4">CCMP2467</strain>
    </source>
</reference>
<dbReference type="InterPro" id="IPR013103">
    <property type="entry name" value="RVT_2"/>
</dbReference>
<keyword evidence="4" id="KW-1185">Reference proteome</keyword>
<dbReference type="AlphaFoldDB" id="A0A1Q9BR97"/>
<dbReference type="Proteomes" id="UP000186817">
    <property type="component" value="Unassembled WGS sequence"/>
</dbReference>
<proteinExistence type="predicted"/>
<name>A0A1Q9BR97_SYMMI</name>
<gene>
    <name evidence="3" type="ORF">AK812_SmicGene47638</name>
</gene>
<feature type="region of interest" description="Disordered" evidence="1">
    <location>
        <begin position="26"/>
        <end position="57"/>
    </location>
</feature>
<organism evidence="3 4">
    <name type="scientific">Symbiodinium microadriaticum</name>
    <name type="common">Dinoflagellate</name>
    <name type="synonym">Zooxanthella microadriatica</name>
    <dbReference type="NCBI Taxonomy" id="2951"/>
    <lineage>
        <taxon>Eukaryota</taxon>
        <taxon>Sar</taxon>
        <taxon>Alveolata</taxon>
        <taxon>Dinophyceae</taxon>
        <taxon>Suessiales</taxon>
        <taxon>Symbiodiniaceae</taxon>
        <taxon>Symbiodinium</taxon>
    </lineage>
</organism>